<dbReference type="Proteomes" id="UP001432180">
    <property type="component" value="Chromosome"/>
</dbReference>
<evidence type="ECO:0000256" key="5">
    <source>
        <dbReference type="ARBA" id="ARBA00023315"/>
    </source>
</evidence>
<evidence type="ECO:0000313" key="9">
    <source>
        <dbReference type="Proteomes" id="UP001432180"/>
    </source>
</evidence>
<dbReference type="RefSeq" id="WP_328985840.1">
    <property type="nucleotide sequence ID" value="NZ_CP121472.1"/>
</dbReference>
<evidence type="ECO:0000259" key="7">
    <source>
        <dbReference type="PROSITE" id="PS51186"/>
    </source>
</evidence>
<name>A0ABZ0S3R7_9GAMM</name>
<evidence type="ECO:0000256" key="4">
    <source>
        <dbReference type="ARBA" id="ARBA00022679"/>
    </source>
</evidence>
<dbReference type="Pfam" id="PF13673">
    <property type="entry name" value="Acetyltransf_10"/>
    <property type="match status" value="1"/>
</dbReference>
<evidence type="ECO:0000256" key="2">
    <source>
        <dbReference type="ARBA" id="ARBA00022491"/>
    </source>
</evidence>
<feature type="domain" description="N-acetyltransferase" evidence="7">
    <location>
        <begin position="4"/>
        <end position="164"/>
    </location>
</feature>
<sequence length="184" mass="20188">MSEATFRIVALAADHDRRPFDSGCVALDRYFQRQVTQDIRRRVTACFVALTQEQRIAGYYTLASASLCLSELPAETAKKLPRYPSIPAVRLGRLAVHRAFHGQGLGGALLADALKRAARAEIAAFALVVEAKDEQAAAFYHHHGFIALSDSPHTLFLPLSKGLINRGNLSTRKPLPPTPPWITC</sequence>
<dbReference type="CDD" id="cd04301">
    <property type="entry name" value="NAT_SF"/>
    <property type="match status" value="1"/>
</dbReference>
<dbReference type="InterPro" id="IPR000182">
    <property type="entry name" value="GNAT_dom"/>
</dbReference>
<evidence type="ECO:0000313" key="8">
    <source>
        <dbReference type="EMBL" id="WPL15255.1"/>
    </source>
</evidence>
<keyword evidence="9" id="KW-1185">Reference proteome</keyword>
<evidence type="ECO:0000256" key="6">
    <source>
        <dbReference type="ARBA" id="ARBA00049880"/>
    </source>
</evidence>
<keyword evidence="3" id="KW-1277">Toxin-antitoxin system</keyword>
<dbReference type="SUPFAM" id="SSF55729">
    <property type="entry name" value="Acyl-CoA N-acyltransferases (Nat)"/>
    <property type="match status" value="1"/>
</dbReference>
<evidence type="ECO:0000256" key="1">
    <source>
        <dbReference type="ARBA" id="ARBA00009342"/>
    </source>
</evidence>
<evidence type="ECO:0000256" key="3">
    <source>
        <dbReference type="ARBA" id="ARBA00022649"/>
    </source>
</evidence>
<dbReference type="PROSITE" id="PS51186">
    <property type="entry name" value="GNAT"/>
    <property type="match status" value="1"/>
</dbReference>
<dbReference type="EMBL" id="CP121472">
    <property type="protein sequence ID" value="WPL15255.1"/>
    <property type="molecule type" value="Genomic_DNA"/>
</dbReference>
<dbReference type="Gene3D" id="3.40.630.30">
    <property type="match status" value="1"/>
</dbReference>
<dbReference type="PANTHER" id="PTHR36449:SF1">
    <property type="entry name" value="ACETYLTRANSFERASE"/>
    <property type="match status" value="1"/>
</dbReference>
<reference evidence="8 9" key="1">
    <citation type="journal article" date="2023" name="Microorganisms">
        <title>Thiorhodovibrio frisius and Trv. litoralis spp. nov., Two Novel Members from a Clade of Fastidious Purple Sulfur Bacteria That Exhibit Unique Red-Shifted Light-Harvesting Capabilities.</title>
        <authorList>
            <person name="Methner A."/>
            <person name="Kuzyk S.B."/>
            <person name="Petersen J."/>
            <person name="Bauer S."/>
            <person name="Brinkmann H."/>
            <person name="Sichau K."/>
            <person name="Wanner G."/>
            <person name="Wolf J."/>
            <person name="Neumann-Schaal M."/>
            <person name="Henke P."/>
            <person name="Tank M."/>
            <person name="Sproer C."/>
            <person name="Bunk B."/>
            <person name="Overmann J."/>
        </authorList>
    </citation>
    <scope>NUCLEOTIDE SEQUENCE [LARGE SCALE GENOMIC DNA]</scope>
    <source>
        <strain evidence="8 9">DSM 6702</strain>
    </source>
</reference>
<dbReference type="PANTHER" id="PTHR36449">
    <property type="entry name" value="ACETYLTRANSFERASE-RELATED"/>
    <property type="match status" value="1"/>
</dbReference>
<protein>
    <submittedName>
        <fullName evidence="8">Ribosomal-protein-alanine acetyltransferase</fullName>
    </submittedName>
</protein>
<comment type="similarity">
    <text evidence="1">Belongs to the acetyltransferase family. GNAT subfamily.</text>
</comment>
<keyword evidence="5" id="KW-0012">Acyltransferase</keyword>
<gene>
    <name evidence="8" type="ORF">Thiowin_00140</name>
</gene>
<accession>A0ABZ0S3R7</accession>
<keyword evidence="2" id="KW-0678">Repressor</keyword>
<keyword evidence="4" id="KW-0808">Transferase</keyword>
<dbReference type="InterPro" id="IPR016181">
    <property type="entry name" value="Acyl_CoA_acyltransferase"/>
</dbReference>
<organism evidence="8 9">
    <name type="scientific">Thiorhodovibrio winogradskyi</name>
    <dbReference type="NCBI Taxonomy" id="77007"/>
    <lineage>
        <taxon>Bacteria</taxon>
        <taxon>Pseudomonadati</taxon>
        <taxon>Pseudomonadota</taxon>
        <taxon>Gammaproteobacteria</taxon>
        <taxon>Chromatiales</taxon>
        <taxon>Chromatiaceae</taxon>
        <taxon>Thiorhodovibrio</taxon>
    </lineage>
</organism>
<comment type="catalytic activity">
    <reaction evidence="6">
        <text>glycyl-tRNA(Gly) + acetyl-CoA = N-acetylglycyl-tRNA(Gly) + CoA + H(+)</text>
        <dbReference type="Rhea" id="RHEA:81867"/>
        <dbReference type="Rhea" id="RHEA-COMP:9683"/>
        <dbReference type="Rhea" id="RHEA-COMP:19766"/>
        <dbReference type="ChEBI" id="CHEBI:15378"/>
        <dbReference type="ChEBI" id="CHEBI:57287"/>
        <dbReference type="ChEBI" id="CHEBI:57288"/>
        <dbReference type="ChEBI" id="CHEBI:78522"/>
        <dbReference type="ChEBI" id="CHEBI:232036"/>
    </reaction>
</comment>
<proteinExistence type="inferred from homology"/>